<dbReference type="InterPro" id="IPR036365">
    <property type="entry name" value="PGBD-like_sf"/>
</dbReference>
<dbReference type="EMBL" id="MHKY01000006">
    <property type="protein sequence ID" value="OGY99914.1"/>
    <property type="molecule type" value="Genomic_DNA"/>
</dbReference>
<dbReference type="SUPFAM" id="SSF47090">
    <property type="entry name" value="PGBD-like"/>
    <property type="match status" value="1"/>
</dbReference>
<name>A0A1G2CEV7_9BACT</name>
<gene>
    <name evidence="4" type="ORF">A3E09_01080</name>
</gene>
<evidence type="ECO:0000313" key="5">
    <source>
        <dbReference type="Proteomes" id="UP000178796"/>
    </source>
</evidence>
<dbReference type="CDD" id="cd05379">
    <property type="entry name" value="CAP_bacterial"/>
    <property type="match status" value="1"/>
</dbReference>
<dbReference type="Gene3D" id="3.40.33.10">
    <property type="entry name" value="CAP"/>
    <property type="match status" value="2"/>
</dbReference>
<feature type="signal peptide" evidence="1">
    <location>
        <begin position="1"/>
        <end position="18"/>
    </location>
</feature>
<dbReference type="Pfam" id="PF01471">
    <property type="entry name" value="PG_binding_1"/>
    <property type="match status" value="1"/>
</dbReference>
<evidence type="ECO:0000313" key="4">
    <source>
        <dbReference type="EMBL" id="OGY99914.1"/>
    </source>
</evidence>
<dbReference type="Pfam" id="PF00188">
    <property type="entry name" value="CAP"/>
    <property type="match status" value="1"/>
</dbReference>
<evidence type="ECO:0008006" key="6">
    <source>
        <dbReference type="Google" id="ProtNLM"/>
    </source>
</evidence>
<evidence type="ECO:0000259" key="3">
    <source>
        <dbReference type="Pfam" id="PF01471"/>
    </source>
</evidence>
<evidence type="ECO:0000259" key="2">
    <source>
        <dbReference type="Pfam" id="PF00188"/>
    </source>
</evidence>
<dbReference type="InterPro" id="IPR036366">
    <property type="entry name" value="PGBDSf"/>
</dbReference>
<dbReference type="AlphaFoldDB" id="A0A1G2CEV7"/>
<comment type="caution">
    <text evidence="4">The sequence shown here is derived from an EMBL/GenBank/DDBJ whole genome shotgun (WGS) entry which is preliminary data.</text>
</comment>
<proteinExistence type="predicted"/>
<dbReference type="InterPro" id="IPR014044">
    <property type="entry name" value="CAP_dom"/>
</dbReference>
<protein>
    <recommendedName>
        <fullName evidence="6">Peptidoglycan binding-like domain-containing protein</fullName>
    </recommendedName>
</protein>
<organism evidence="4 5">
    <name type="scientific">Candidatus Liptonbacteria bacterium RIFCSPHIGHO2_12_FULL_60_13</name>
    <dbReference type="NCBI Taxonomy" id="1798648"/>
    <lineage>
        <taxon>Bacteria</taxon>
        <taxon>Candidatus Liptoniibacteriota</taxon>
    </lineage>
</organism>
<dbReference type="InterPro" id="IPR035940">
    <property type="entry name" value="CAP_sf"/>
</dbReference>
<feature type="chain" id="PRO_5009582295" description="Peptidoglycan binding-like domain-containing protein" evidence="1">
    <location>
        <begin position="19"/>
        <end position="341"/>
    </location>
</feature>
<feature type="domain" description="SCP" evidence="2">
    <location>
        <begin position="294"/>
        <end position="326"/>
    </location>
</feature>
<dbReference type="Gene3D" id="1.10.101.10">
    <property type="entry name" value="PGBD-like superfamily/PGBD"/>
    <property type="match status" value="1"/>
</dbReference>
<dbReference type="PANTHER" id="PTHR31157:SF1">
    <property type="entry name" value="SCP DOMAIN-CONTAINING PROTEIN"/>
    <property type="match status" value="1"/>
</dbReference>
<reference evidence="4 5" key="1">
    <citation type="journal article" date="2016" name="Nat. Commun.">
        <title>Thousands of microbial genomes shed light on interconnected biogeochemical processes in an aquifer system.</title>
        <authorList>
            <person name="Anantharaman K."/>
            <person name="Brown C.T."/>
            <person name="Hug L.A."/>
            <person name="Sharon I."/>
            <person name="Castelle C.J."/>
            <person name="Probst A.J."/>
            <person name="Thomas B.C."/>
            <person name="Singh A."/>
            <person name="Wilkins M.J."/>
            <person name="Karaoz U."/>
            <person name="Brodie E.L."/>
            <person name="Williams K.H."/>
            <person name="Hubbard S.S."/>
            <person name="Banfield J.F."/>
        </authorList>
    </citation>
    <scope>NUCLEOTIDE SEQUENCE [LARGE SCALE GENOMIC DNA]</scope>
</reference>
<dbReference type="Proteomes" id="UP000178796">
    <property type="component" value="Unassembled WGS sequence"/>
</dbReference>
<dbReference type="InterPro" id="IPR002477">
    <property type="entry name" value="Peptidoglycan-bd-like"/>
</dbReference>
<dbReference type="PANTHER" id="PTHR31157">
    <property type="entry name" value="SCP DOMAIN-CONTAINING PROTEIN"/>
    <property type="match status" value="1"/>
</dbReference>
<keyword evidence="1" id="KW-0732">Signal</keyword>
<feature type="domain" description="Peptidoglycan binding-like" evidence="3">
    <location>
        <begin position="62"/>
        <end position="118"/>
    </location>
</feature>
<accession>A0A1G2CEV7</accession>
<dbReference type="SUPFAM" id="SSF55797">
    <property type="entry name" value="PR-1-like"/>
    <property type="match status" value="1"/>
</dbReference>
<sequence length="341" mass="37588">MKRLLFTLLLALPLLVSAQTAPDPARQIIVLTNQLNALRAQLFPAEDDFAFSRDLSAGQRNDGDVRRLQQLLASLGLFSDALAAGNFGPVTKAAVQSYQAARGISRTGYVGPLTRAALNREPSLYYRIRPRPQYDLAALARSIQSGINAERRTRGLNELAWDDRIAEVARLHSEDQARDNAELTDPDLLCVYPLIRHENFSGQFKAGDRLRAVNIPYRLAGENIISFSFAESVLYRSSDGKDIACPASREFTPAAGTPEDRRTLFDAIVAERLAAARGSAVAVWINKDWMIPEQVAPKAVSGWMNSPDHRQNILTPEFTRGGIGIAIVNEFLIITHNLLAP</sequence>
<evidence type="ECO:0000256" key="1">
    <source>
        <dbReference type="SAM" id="SignalP"/>
    </source>
</evidence>